<dbReference type="GO" id="GO:0180010">
    <property type="term" value="P:co-transcriptional mRNA 3'-end processing, cleavage and polyadenylation pathway"/>
    <property type="evidence" value="ECO:0007669"/>
    <property type="project" value="UniProtKB-UniRule"/>
</dbReference>
<protein>
    <recommendedName>
        <fullName evidence="7 8">mRNA 3'-end-processing protein RNA14</fullName>
    </recommendedName>
</protein>
<feature type="compositionally biased region" description="Acidic residues" evidence="9">
    <location>
        <begin position="96"/>
        <end position="107"/>
    </location>
</feature>
<feature type="region of interest" description="Disordered" evidence="9">
    <location>
        <begin position="921"/>
        <end position="968"/>
    </location>
</feature>
<evidence type="ECO:0000259" key="10">
    <source>
        <dbReference type="Pfam" id="PF05843"/>
    </source>
</evidence>
<evidence type="ECO:0000256" key="3">
    <source>
        <dbReference type="ARBA" id="ARBA00022490"/>
    </source>
</evidence>
<dbReference type="AlphaFoldDB" id="A0AAD6NE37"/>
<comment type="function">
    <text evidence="1 8">Component of the cleavage factor IA (CFIA) complex, which is involved in the endonucleolytic cleavage during polyadenylation-dependent pre-mRNA 3'-end formation.</text>
</comment>
<feature type="region of interest" description="Disordered" evidence="9">
    <location>
        <begin position="288"/>
        <end position="308"/>
    </location>
</feature>
<feature type="compositionally biased region" description="Acidic residues" evidence="9">
    <location>
        <begin position="194"/>
        <end position="206"/>
    </location>
</feature>
<feature type="compositionally biased region" description="Polar residues" evidence="9">
    <location>
        <begin position="696"/>
        <end position="707"/>
    </location>
</feature>
<feature type="domain" description="Suppressor of forked" evidence="10">
    <location>
        <begin position="310"/>
        <end position="913"/>
    </location>
</feature>
<dbReference type="GO" id="GO:0005737">
    <property type="term" value="C:cytoplasm"/>
    <property type="evidence" value="ECO:0007669"/>
    <property type="project" value="UniProtKB-SubCell"/>
</dbReference>
<evidence type="ECO:0000256" key="8">
    <source>
        <dbReference type="RuleBase" id="RU369035"/>
    </source>
</evidence>
<dbReference type="InterPro" id="IPR003107">
    <property type="entry name" value="HAT"/>
</dbReference>
<dbReference type="InterPro" id="IPR045243">
    <property type="entry name" value="Rna14-like"/>
</dbReference>
<dbReference type="InterPro" id="IPR011990">
    <property type="entry name" value="TPR-like_helical_dom_sf"/>
</dbReference>
<keyword evidence="6 8" id="KW-0539">Nucleus</keyword>
<dbReference type="EMBL" id="JAQJZL010000001">
    <property type="protein sequence ID" value="KAJ6057267.1"/>
    <property type="molecule type" value="Genomic_DNA"/>
</dbReference>
<dbReference type="SMART" id="SM00386">
    <property type="entry name" value="HAT"/>
    <property type="match status" value="7"/>
</dbReference>
<feature type="region of interest" description="Disordered" evidence="9">
    <location>
        <begin position="1054"/>
        <end position="1074"/>
    </location>
</feature>
<keyword evidence="12" id="KW-1185">Reference proteome</keyword>
<gene>
    <name evidence="11" type="ORF">N7460_000541</name>
</gene>
<sequence length="1074" mass="120243">MQRDLTLDGPSQCEEPTIDAPSRPSHRAHRPHVTHYRGNLNSSLLAAELLQWLCRKASGVLLLFSQSPVMDDEAEAAFFQAQQSETMTDSAPAELQEGDNSDSDDYDPSQTLGDDYPTAVPDHTQAHDAPTDATLTDDNTPNPTGATDMDASQTGDALDPSQQPSRAESQTSTPVPPSGDAAEPHCTTIGGFEVDNDEDDKGDADYEPPAVLGDENANDMTVTMSEDPSSGNAIQNTSPDVSSQAAQGPISGPDLNSSYSPAPVPNIDPSSVSGQSYWAAQDVQATNMQTSTDPTPVPDSPSAKGRLPHDRVGILQDRIEEDPRGDIPAWLELIAEHRSRNRLDSARETYEHFLKVFPMAADQWVAYAVMESELNELFRLEQLFNRTLLTIPSVDLWSVYLDYVRRRNPLTTDTSGQARAVISSAYDLAIQYVGMDKDCGNIWTDYIEFIRSGPGTVGGSGWQDQQKMDILRKAYQRAIAVPTQAVNTLWKEYDQFEMGLNKLTGRRYLQEQSPSYMTARSSHTELQNITRNLVRTSLPRLPPVPGSEGDFEFSTQAEIWKRWIAWEKEDPLVLKEDDLPAFKARVVYVYKQALMALSFLPEIWFDAAEFCFSNEMETEGIDFLKQGIDANPESCLLTFKRADRLEMVTDADQDSAKRAAKVREPYDKLLDTLYELINKARAQESQDIARIEESFAPQNADSHPQNGNEEEDDPETKEREAAKTAQIEAVRKAHSIQINVLSKTVSFAWISLMRSMRRIQGKGKPGELAGSRQVFAEARRRGRITSDVYIASALMEYHCYKDPAATKIFERGAKLFPEDENFALEYLKHLLDINDVTNARAVFETTVRKLTSVPENVYKAKPIFSFLHGYESRYGDLTQVVNLEKRMRELYPEDPALEQFAHRYSIPSFDPTAVRLILSPSQTRPRTTVPGGTSEFHESPMPRYLEPSLNSPKRPYPVDDFDDDSNRPRKFIRAESPMRTVQARRLDQSKRVQQLNGQNTSYKAQGSPAPLPREVVNLLSIMPPASSYNISRLSADKMIDLLRRIDLPSNVAQLQIPQNPRGSGQTPNYNGSYR</sequence>
<evidence type="ECO:0000256" key="1">
    <source>
        <dbReference type="ARBA" id="ARBA00002863"/>
    </source>
</evidence>
<evidence type="ECO:0000256" key="2">
    <source>
        <dbReference type="ARBA" id="ARBA00004496"/>
    </source>
</evidence>
<reference evidence="11" key="2">
    <citation type="submission" date="2023-01" db="EMBL/GenBank/DDBJ databases">
        <authorList>
            <person name="Petersen C."/>
        </authorList>
    </citation>
    <scope>NUCLEOTIDE SEQUENCE</scope>
    <source>
        <strain evidence="11">IBT 15450</strain>
    </source>
</reference>
<dbReference type="Proteomes" id="UP001219568">
    <property type="component" value="Unassembled WGS sequence"/>
</dbReference>
<feature type="region of interest" description="Disordered" evidence="9">
    <location>
        <begin position="84"/>
        <end position="274"/>
    </location>
</feature>
<feature type="compositionally biased region" description="Polar residues" evidence="9">
    <location>
        <begin position="218"/>
        <end position="246"/>
    </location>
</feature>
<evidence type="ECO:0000256" key="7">
    <source>
        <dbReference type="ARBA" id="ARBA00026188"/>
    </source>
</evidence>
<comment type="caution">
    <text evidence="11">The sequence shown here is derived from an EMBL/GenBank/DDBJ whole genome shotgun (WGS) entry which is preliminary data.</text>
</comment>
<dbReference type="FunFam" id="1.25.40.1040:FF:000006">
    <property type="entry name" value="CFIA complex component Rna14, putative"/>
    <property type="match status" value="1"/>
</dbReference>
<accession>A0AAD6NE37</accession>
<keyword evidence="4 8" id="KW-0507">mRNA processing</keyword>
<dbReference type="PANTHER" id="PTHR19980:SF0">
    <property type="entry name" value="CLEAVAGE STIMULATION FACTOR SUBUNIT 3"/>
    <property type="match status" value="1"/>
</dbReference>
<dbReference type="InterPro" id="IPR008847">
    <property type="entry name" value="Suf"/>
</dbReference>
<keyword evidence="5" id="KW-0677">Repeat</keyword>
<proteinExistence type="predicted"/>
<dbReference type="GO" id="GO:0005634">
    <property type="term" value="C:nucleus"/>
    <property type="evidence" value="ECO:0007669"/>
    <property type="project" value="UniProtKB-SubCell"/>
</dbReference>
<dbReference type="Gene3D" id="1.25.40.1040">
    <property type="match status" value="1"/>
</dbReference>
<organism evidence="11 12">
    <name type="scientific">Penicillium canescens</name>
    <dbReference type="NCBI Taxonomy" id="5083"/>
    <lineage>
        <taxon>Eukaryota</taxon>
        <taxon>Fungi</taxon>
        <taxon>Dikarya</taxon>
        <taxon>Ascomycota</taxon>
        <taxon>Pezizomycotina</taxon>
        <taxon>Eurotiomycetes</taxon>
        <taxon>Eurotiomycetidae</taxon>
        <taxon>Eurotiales</taxon>
        <taxon>Aspergillaceae</taxon>
        <taxon>Penicillium</taxon>
    </lineage>
</organism>
<feature type="region of interest" description="Disordered" evidence="9">
    <location>
        <begin position="695"/>
        <end position="724"/>
    </location>
</feature>
<dbReference type="SUPFAM" id="SSF48452">
    <property type="entry name" value="TPR-like"/>
    <property type="match status" value="2"/>
</dbReference>
<dbReference type="GO" id="GO:0003729">
    <property type="term" value="F:mRNA binding"/>
    <property type="evidence" value="ECO:0007669"/>
    <property type="project" value="TreeGrafter"/>
</dbReference>
<evidence type="ECO:0000256" key="6">
    <source>
        <dbReference type="ARBA" id="ARBA00023242"/>
    </source>
</evidence>
<dbReference type="PANTHER" id="PTHR19980">
    <property type="entry name" value="RNA CLEAVAGE STIMULATION FACTOR"/>
    <property type="match status" value="1"/>
</dbReference>
<evidence type="ECO:0000256" key="5">
    <source>
        <dbReference type="ARBA" id="ARBA00022737"/>
    </source>
</evidence>
<name>A0AAD6NE37_PENCN</name>
<evidence type="ECO:0000313" key="12">
    <source>
        <dbReference type="Proteomes" id="UP001219568"/>
    </source>
</evidence>
<feature type="region of interest" description="Disordered" evidence="9">
    <location>
        <begin position="1"/>
        <end position="30"/>
    </location>
</feature>
<evidence type="ECO:0000313" key="11">
    <source>
        <dbReference type="EMBL" id="KAJ6057267.1"/>
    </source>
</evidence>
<evidence type="ECO:0000256" key="9">
    <source>
        <dbReference type="SAM" id="MobiDB-lite"/>
    </source>
</evidence>
<comment type="subcellular location">
    <subcellularLocation>
        <location evidence="2 8">Cytoplasm</location>
    </subcellularLocation>
    <subcellularLocation>
        <location evidence="8">Nucleus</location>
    </subcellularLocation>
    <text evidence="8">Nucleus and/or cytoplasm.</text>
</comment>
<reference evidence="11" key="1">
    <citation type="journal article" date="2023" name="IMA Fungus">
        <title>Comparative genomic study of the Penicillium genus elucidates a diverse pangenome and 15 lateral gene transfer events.</title>
        <authorList>
            <person name="Petersen C."/>
            <person name="Sorensen T."/>
            <person name="Nielsen M.R."/>
            <person name="Sondergaard T.E."/>
            <person name="Sorensen J.L."/>
            <person name="Fitzpatrick D.A."/>
            <person name="Frisvad J.C."/>
            <person name="Nielsen K.L."/>
        </authorList>
    </citation>
    <scope>NUCLEOTIDE SEQUENCE</scope>
    <source>
        <strain evidence="11">IBT 15450</strain>
    </source>
</reference>
<dbReference type="Pfam" id="PF05843">
    <property type="entry name" value="Suf"/>
    <property type="match status" value="1"/>
</dbReference>
<keyword evidence="3 8" id="KW-0963">Cytoplasm</keyword>
<feature type="compositionally biased region" description="Polar residues" evidence="9">
    <location>
        <begin position="133"/>
        <end position="173"/>
    </location>
</feature>
<evidence type="ECO:0000256" key="4">
    <source>
        <dbReference type="ARBA" id="ARBA00022664"/>
    </source>
</evidence>